<dbReference type="EMBL" id="KN832985">
    <property type="protein sequence ID" value="KIM85154.1"/>
    <property type="molecule type" value="Genomic_DNA"/>
</dbReference>
<gene>
    <name evidence="1" type="ORF">PILCRDRAFT_349834</name>
</gene>
<dbReference type="Proteomes" id="UP000054166">
    <property type="component" value="Unassembled WGS sequence"/>
</dbReference>
<protein>
    <submittedName>
        <fullName evidence="1">Uncharacterized protein</fullName>
    </submittedName>
</protein>
<organism evidence="1 2">
    <name type="scientific">Piloderma croceum (strain F 1598)</name>
    <dbReference type="NCBI Taxonomy" id="765440"/>
    <lineage>
        <taxon>Eukaryota</taxon>
        <taxon>Fungi</taxon>
        <taxon>Dikarya</taxon>
        <taxon>Basidiomycota</taxon>
        <taxon>Agaricomycotina</taxon>
        <taxon>Agaricomycetes</taxon>
        <taxon>Agaricomycetidae</taxon>
        <taxon>Atheliales</taxon>
        <taxon>Atheliaceae</taxon>
        <taxon>Piloderma</taxon>
    </lineage>
</organism>
<reference evidence="2" key="2">
    <citation type="submission" date="2015-01" db="EMBL/GenBank/DDBJ databases">
        <title>Evolutionary Origins and Diversification of the Mycorrhizal Mutualists.</title>
        <authorList>
            <consortium name="DOE Joint Genome Institute"/>
            <consortium name="Mycorrhizal Genomics Consortium"/>
            <person name="Kohler A."/>
            <person name="Kuo A."/>
            <person name="Nagy L.G."/>
            <person name="Floudas D."/>
            <person name="Copeland A."/>
            <person name="Barry K.W."/>
            <person name="Cichocki N."/>
            <person name="Veneault-Fourrey C."/>
            <person name="LaButti K."/>
            <person name="Lindquist E.A."/>
            <person name="Lipzen A."/>
            <person name="Lundell T."/>
            <person name="Morin E."/>
            <person name="Murat C."/>
            <person name="Riley R."/>
            <person name="Ohm R."/>
            <person name="Sun H."/>
            <person name="Tunlid A."/>
            <person name="Henrissat B."/>
            <person name="Grigoriev I.V."/>
            <person name="Hibbett D.S."/>
            <person name="Martin F."/>
        </authorList>
    </citation>
    <scope>NUCLEOTIDE SEQUENCE [LARGE SCALE GENOMIC DNA]</scope>
    <source>
        <strain evidence="2">F 1598</strain>
    </source>
</reference>
<reference evidence="1 2" key="1">
    <citation type="submission" date="2014-04" db="EMBL/GenBank/DDBJ databases">
        <authorList>
            <consortium name="DOE Joint Genome Institute"/>
            <person name="Kuo A."/>
            <person name="Tarkka M."/>
            <person name="Buscot F."/>
            <person name="Kohler A."/>
            <person name="Nagy L.G."/>
            <person name="Floudas D."/>
            <person name="Copeland A."/>
            <person name="Barry K.W."/>
            <person name="Cichocki N."/>
            <person name="Veneault-Fourrey C."/>
            <person name="LaButti K."/>
            <person name="Lindquist E.A."/>
            <person name="Lipzen A."/>
            <person name="Lundell T."/>
            <person name="Morin E."/>
            <person name="Murat C."/>
            <person name="Sun H."/>
            <person name="Tunlid A."/>
            <person name="Henrissat B."/>
            <person name="Grigoriev I.V."/>
            <person name="Hibbett D.S."/>
            <person name="Martin F."/>
            <person name="Nordberg H.P."/>
            <person name="Cantor M.N."/>
            <person name="Hua S.X."/>
        </authorList>
    </citation>
    <scope>NUCLEOTIDE SEQUENCE [LARGE SCALE GENOMIC DNA]</scope>
    <source>
        <strain evidence="1 2">F 1598</strain>
    </source>
</reference>
<accession>A0A0C3FZL6</accession>
<dbReference type="AlphaFoldDB" id="A0A0C3FZL6"/>
<evidence type="ECO:0000313" key="2">
    <source>
        <dbReference type="Proteomes" id="UP000054166"/>
    </source>
</evidence>
<dbReference type="HOGENOM" id="CLU_2134460_0_0_1"/>
<proteinExistence type="predicted"/>
<name>A0A0C3FZL6_PILCF</name>
<keyword evidence="2" id="KW-1185">Reference proteome</keyword>
<sequence>MTRKASLWCRVMQLRLRRYAERSIFTLLAFHFIKCRPMQPTAFPDIIAGTIYITVLPTKYNNSRSKATILFDHTGQNFRYTDLGPRVIAPMVTLLTCGRSIAQLQWTTIYCRV</sequence>
<dbReference type="InParanoid" id="A0A0C3FZL6"/>
<evidence type="ECO:0000313" key="1">
    <source>
        <dbReference type="EMBL" id="KIM85154.1"/>
    </source>
</evidence>